<dbReference type="EMBL" id="OY882866">
    <property type="protein sequence ID" value="CAK6449173.1"/>
    <property type="molecule type" value="Genomic_DNA"/>
</dbReference>
<protein>
    <submittedName>
        <fullName evidence="2">Uncharacterized protein</fullName>
    </submittedName>
</protein>
<feature type="region of interest" description="Disordered" evidence="1">
    <location>
        <begin position="1"/>
        <end position="62"/>
    </location>
</feature>
<evidence type="ECO:0000256" key="1">
    <source>
        <dbReference type="SAM" id="MobiDB-lite"/>
    </source>
</evidence>
<evidence type="ECO:0000313" key="3">
    <source>
        <dbReference type="Proteomes" id="UP001314169"/>
    </source>
</evidence>
<name>A0ABP0AGZ1_PIPNA</name>
<proteinExistence type="predicted"/>
<sequence>MTKRQEGEEDVGGGRDRAPPCTCTAQHTHMRKWAAASPGLLSGGSQTQVSPDPSDVQKARQLSAGNCQSTEIVSISVYSLPTPNTHHLIWGESIRTGPQEGPKAIEKGFFGGDGGNIEIQGAEALTRPLTSQVTPGQYCFLSCTS</sequence>
<gene>
    <name evidence="2" type="ORF">MPIPNATIZW_LOCUS17479</name>
</gene>
<feature type="compositionally biased region" description="Basic and acidic residues" evidence="1">
    <location>
        <begin position="1"/>
        <end position="18"/>
    </location>
</feature>
<accession>A0ABP0AGZ1</accession>
<organism evidence="2 3">
    <name type="scientific">Pipistrellus nathusii</name>
    <name type="common">Nathusius' pipistrelle</name>
    <dbReference type="NCBI Taxonomy" id="59473"/>
    <lineage>
        <taxon>Eukaryota</taxon>
        <taxon>Metazoa</taxon>
        <taxon>Chordata</taxon>
        <taxon>Craniata</taxon>
        <taxon>Vertebrata</taxon>
        <taxon>Euteleostomi</taxon>
        <taxon>Mammalia</taxon>
        <taxon>Eutheria</taxon>
        <taxon>Laurasiatheria</taxon>
        <taxon>Chiroptera</taxon>
        <taxon>Yangochiroptera</taxon>
        <taxon>Vespertilionidae</taxon>
        <taxon>Pipistrellus</taxon>
    </lineage>
</organism>
<keyword evidence="3" id="KW-1185">Reference proteome</keyword>
<dbReference type="Proteomes" id="UP001314169">
    <property type="component" value="Chromosome 9"/>
</dbReference>
<reference evidence="2" key="1">
    <citation type="submission" date="2023-12" db="EMBL/GenBank/DDBJ databases">
        <authorList>
            <person name="Brown T."/>
        </authorList>
    </citation>
    <scope>NUCLEOTIDE SEQUENCE</scope>
</reference>
<evidence type="ECO:0000313" key="2">
    <source>
        <dbReference type="EMBL" id="CAK6449173.1"/>
    </source>
</evidence>